<feature type="chain" id="PRO_5040967782" evidence="1">
    <location>
        <begin position="18"/>
        <end position="110"/>
    </location>
</feature>
<reference evidence="2" key="2">
    <citation type="journal article" date="2023" name="IMA Fungus">
        <title>Comparative genomic study of the Penicillium genus elucidates a diverse pangenome and 15 lateral gene transfer events.</title>
        <authorList>
            <person name="Petersen C."/>
            <person name="Sorensen T."/>
            <person name="Nielsen M.R."/>
            <person name="Sondergaard T.E."/>
            <person name="Sorensen J.L."/>
            <person name="Fitzpatrick D.A."/>
            <person name="Frisvad J.C."/>
            <person name="Nielsen K.L."/>
        </authorList>
    </citation>
    <scope>NUCLEOTIDE SEQUENCE</scope>
    <source>
        <strain evidence="2">IBT 30761</strain>
    </source>
</reference>
<keyword evidence="1" id="KW-0732">Signal</keyword>
<sequence>MHSTILLSISLLGSAFAMPAQNYFSSWAPSSTLSAVPTPVSVSPGSSASPSVQAAESKLLADYSSFLHATGTAQGSLYSKLNPDIQAIQTAKVEAWSSSIPLATEAPSRH</sequence>
<organism evidence="2 3">
    <name type="scientific">Penicillium argentinense</name>
    <dbReference type="NCBI Taxonomy" id="1131581"/>
    <lineage>
        <taxon>Eukaryota</taxon>
        <taxon>Fungi</taxon>
        <taxon>Dikarya</taxon>
        <taxon>Ascomycota</taxon>
        <taxon>Pezizomycotina</taxon>
        <taxon>Eurotiomycetes</taxon>
        <taxon>Eurotiomycetidae</taxon>
        <taxon>Eurotiales</taxon>
        <taxon>Aspergillaceae</taxon>
        <taxon>Penicillium</taxon>
    </lineage>
</organism>
<evidence type="ECO:0000313" key="2">
    <source>
        <dbReference type="EMBL" id="KAJ5102479.1"/>
    </source>
</evidence>
<dbReference type="OrthoDB" id="4331740at2759"/>
<keyword evidence="3" id="KW-1185">Reference proteome</keyword>
<name>A0A9W9KDL3_9EURO</name>
<dbReference type="EMBL" id="JAPQKI010000004">
    <property type="protein sequence ID" value="KAJ5102479.1"/>
    <property type="molecule type" value="Genomic_DNA"/>
</dbReference>
<dbReference type="Proteomes" id="UP001149074">
    <property type="component" value="Unassembled WGS sequence"/>
</dbReference>
<dbReference type="GeneID" id="81354481"/>
<proteinExistence type="predicted"/>
<dbReference type="RefSeq" id="XP_056475859.1">
    <property type="nucleotide sequence ID" value="XM_056615502.1"/>
</dbReference>
<protein>
    <submittedName>
        <fullName evidence="2">Uncharacterized protein</fullName>
    </submittedName>
</protein>
<gene>
    <name evidence="2" type="ORF">N7532_003008</name>
</gene>
<evidence type="ECO:0000256" key="1">
    <source>
        <dbReference type="SAM" id="SignalP"/>
    </source>
</evidence>
<comment type="caution">
    <text evidence="2">The sequence shown here is derived from an EMBL/GenBank/DDBJ whole genome shotgun (WGS) entry which is preliminary data.</text>
</comment>
<feature type="signal peptide" evidence="1">
    <location>
        <begin position="1"/>
        <end position="17"/>
    </location>
</feature>
<dbReference type="AlphaFoldDB" id="A0A9W9KDL3"/>
<accession>A0A9W9KDL3</accession>
<reference evidence="2" key="1">
    <citation type="submission" date="2022-11" db="EMBL/GenBank/DDBJ databases">
        <authorList>
            <person name="Petersen C."/>
        </authorList>
    </citation>
    <scope>NUCLEOTIDE SEQUENCE</scope>
    <source>
        <strain evidence="2">IBT 30761</strain>
    </source>
</reference>
<evidence type="ECO:0000313" key="3">
    <source>
        <dbReference type="Proteomes" id="UP001149074"/>
    </source>
</evidence>